<dbReference type="HOGENOM" id="CLU_077463_0_0_1"/>
<dbReference type="FunCoup" id="A0A0C3EVW4">
    <property type="interactions" value="100"/>
</dbReference>
<proteinExistence type="predicted"/>
<dbReference type="AlphaFoldDB" id="A0A0C3EVW4"/>
<evidence type="ECO:0000313" key="3">
    <source>
        <dbReference type="Proteomes" id="UP000054166"/>
    </source>
</evidence>
<dbReference type="Proteomes" id="UP000054166">
    <property type="component" value="Unassembled WGS sequence"/>
</dbReference>
<dbReference type="EMBL" id="KN833181">
    <property type="protein sequence ID" value="KIM71976.1"/>
    <property type="molecule type" value="Genomic_DNA"/>
</dbReference>
<feature type="domain" description="Metaxin glutathione S-transferase" evidence="1">
    <location>
        <begin position="135"/>
        <end position="197"/>
    </location>
</feature>
<evidence type="ECO:0000313" key="2">
    <source>
        <dbReference type="EMBL" id="KIM71976.1"/>
    </source>
</evidence>
<organism evidence="2 3">
    <name type="scientific">Piloderma croceum (strain F 1598)</name>
    <dbReference type="NCBI Taxonomy" id="765440"/>
    <lineage>
        <taxon>Eukaryota</taxon>
        <taxon>Fungi</taxon>
        <taxon>Dikarya</taxon>
        <taxon>Basidiomycota</taxon>
        <taxon>Agaricomycotina</taxon>
        <taxon>Agaricomycetes</taxon>
        <taxon>Agaricomycetidae</taxon>
        <taxon>Atheliales</taxon>
        <taxon>Atheliaceae</taxon>
        <taxon>Piloderma</taxon>
    </lineage>
</organism>
<accession>A0A0C3EVW4</accession>
<name>A0A0C3EVW4_PILCF</name>
<keyword evidence="3" id="KW-1185">Reference proteome</keyword>
<protein>
    <recommendedName>
        <fullName evidence="1">Metaxin glutathione S-transferase domain-containing protein</fullName>
    </recommendedName>
</protein>
<sequence length="209" mass="22538">GVDGRLPCLHVTRSGEGEGEEGTELLAAHMIPEWVDKTLGVELGGSAFDGYRDEAARDESHAWVSLLEGKVHAALILSQPQPTLLSTLLTLSHPTPSPNLTTLLSPPAPPLSGISSLFPPYGTRISPSSIDLQFKEAIASLSERLGTDRWFLGSESPTALDALSFAYLHTILHTPDPNSIRIEVTRRVNLVAWERRVRAQVAGTFVVSA</sequence>
<dbReference type="CDD" id="cd03193">
    <property type="entry name" value="GST_C_Metaxin"/>
    <property type="match status" value="1"/>
</dbReference>
<reference evidence="2 3" key="1">
    <citation type="submission" date="2014-04" db="EMBL/GenBank/DDBJ databases">
        <authorList>
            <consortium name="DOE Joint Genome Institute"/>
            <person name="Kuo A."/>
            <person name="Tarkka M."/>
            <person name="Buscot F."/>
            <person name="Kohler A."/>
            <person name="Nagy L.G."/>
            <person name="Floudas D."/>
            <person name="Copeland A."/>
            <person name="Barry K.W."/>
            <person name="Cichocki N."/>
            <person name="Veneault-Fourrey C."/>
            <person name="LaButti K."/>
            <person name="Lindquist E.A."/>
            <person name="Lipzen A."/>
            <person name="Lundell T."/>
            <person name="Morin E."/>
            <person name="Murat C."/>
            <person name="Sun H."/>
            <person name="Tunlid A."/>
            <person name="Henrissat B."/>
            <person name="Grigoriev I.V."/>
            <person name="Hibbett D.S."/>
            <person name="Martin F."/>
            <person name="Nordberg H.P."/>
            <person name="Cantor M.N."/>
            <person name="Hua S.X."/>
        </authorList>
    </citation>
    <scope>NUCLEOTIDE SEQUENCE [LARGE SCALE GENOMIC DNA]</scope>
    <source>
        <strain evidence="2 3">F 1598</strain>
    </source>
</reference>
<dbReference type="InterPro" id="IPR036282">
    <property type="entry name" value="Glutathione-S-Trfase_C_sf"/>
</dbReference>
<gene>
    <name evidence="2" type="ORF">PILCRDRAFT_830051</name>
</gene>
<evidence type="ECO:0000259" key="1">
    <source>
        <dbReference type="Pfam" id="PF17171"/>
    </source>
</evidence>
<dbReference type="InParanoid" id="A0A0C3EVW4"/>
<dbReference type="OrthoDB" id="198787at2759"/>
<dbReference type="Pfam" id="PF17171">
    <property type="entry name" value="GST_C_6"/>
    <property type="match status" value="1"/>
</dbReference>
<dbReference type="SUPFAM" id="SSF47616">
    <property type="entry name" value="GST C-terminal domain-like"/>
    <property type="match status" value="1"/>
</dbReference>
<dbReference type="STRING" id="765440.A0A0C3EVW4"/>
<dbReference type="InterPro" id="IPR033468">
    <property type="entry name" value="Metaxin_GST"/>
</dbReference>
<reference evidence="3" key="2">
    <citation type="submission" date="2015-01" db="EMBL/GenBank/DDBJ databases">
        <title>Evolutionary Origins and Diversification of the Mycorrhizal Mutualists.</title>
        <authorList>
            <consortium name="DOE Joint Genome Institute"/>
            <consortium name="Mycorrhizal Genomics Consortium"/>
            <person name="Kohler A."/>
            <person name="Kuo A."/>
            <person name="Nagy L.G."/>
            <person name="Floudas D."/>
            <person name="Copeland A."/>
            <person name="Barry K.W."/>
            <person name="Cichocki N."/>
            <person name="Veneault-Fourrey C."/>
            <person name="LaButti K."/>
            <person name="Lindquist E.A."/>
            <person name="Lipzen A."/>
            <person name="Lundell T."/>
            <person name="Morin E."/>
            <person name="Murat C."/>
            <person name="Riley R."/>
            <person name="Ohm R."/>
            <person name="Sun H."/>
            <person name="Tunlid A."/>
            <person name="Henrissat B."/>
            <person name="Grigoriev I.V."/>
            <person name="Hibbett D.S."/>
            <person name="Martin F."/>
        </authorList>
    </citation>
    <scope>NUCLEOTIDE SEQUENCE [LARGE SCALE GENOMIC DNA]</scope>
    <source>
        <strain evidence="3">F 1598</strain>
    </source>
</reference>
<feature type="non-terminal residue" evidence="2">
    <location>
        <position position="1"/>
    </location>
</feature>